<dbReference type="OrthoDB" id="557970at2"/>
<dbReference type="Proteomes" id="UP000218238">
    <property type="component" value="Unassembled WGS sequence"/>
</dbReference>
<evidence type="ECO:0000313" key="1">
    <source>
        <dbReference type="EMBL" id="PAX60414.1"/>
    </source>
</evidence>
<dbReference type="EMBL" id="NTFS01000011">
    <property type="protein sequence ID" value="PAX60414.1"/>
    <property type="molecule type" value="Genomic_DNA"/>
</dbReference>
<name>A0A2A2TPX8_9CYAN</name>
<organism evidence="1 2">
    <name type="scientific">Brunnivagina elsteri CCALA 953</name>
    <dbReference type="NCBI Taxonomy" id="987040"/>
    <lineage>
        <taxon>Bacteria</taxon>
        <taxon>Bacillati</taxon>
        <taxon>Cyanobacteriota</taxon>
        <taxon>Cyanophyceae</taxon>
        <taxon>Nostocales</taxon>
        <taxon>Calotrichaceae</taxon>
        <taxon>Brunnivagina</taxon>
    </lineage>
</organism>
<proteinExistence type="predicted"/>
<reference evidence="1 2" key="1">
    <citation type="submission" date="2017-08" db="EMBL/GenBank/DDBJ databases">
        <title>Draft genome sequence of filamentous cyanobacterium Calothrix elsteri CCALA 953.</title>
        <authorList>
            <person name="Gagunashvili A.N."/>
            <person name="Elster J."/>
            <person name="Andresson O.S."/>
        </authorList>
    </citation>
    <scope>NUCLEOTIDE SEQUENCE [LARGE SCALE GENOMIC DNA]</scope>
    <source>
        <strain evidence="1 2">CCALA 953</strain>
    </source>
</reference>
<gene>
    <name evidence="1" type="ORF">CK510_01950</name>
</gene>
<dbReference type="AlphaFoldDB" id="A0A2A2TPX8"/>
<dbReference type="RefSeq" id="WP_095720080.1">
    <property type="nucleotide sequence ID" value="NZ_NTFS01000011.1"/>
</dbReference>
<protein>
    <submittedName>
        <fullName evidence="1">Uncharacterized protein</fullName>
    </submittedName>
</protein>
<accession>A0A2A2TPX8</accession>
<sequence>MNNLLQIYFGLRVTIAASLLFSTVIFFGSSAAYSLTAENSDFASKTEELLTEESSTITLDREPQIVSQVTSTEVTGDTFGDINKLRQDLLIDPIVTEAASRKSAPGSSAGTPTAYGASQGQAYVGAGLYVPLDKGRSDGSLSIGVGAGDPIKSVGIEVSADITSIGTQDFGDSGQIGLKIHKSFEDGAAIALGWSNAIKWGDANTNAKDSIYGVVTKAFELQPNANNKLPLTVSLGVGSGNFRSEGDIRTNQQNVVNVFGSLGLRVIPEASIVTSWTGNTLNAGASLAPFKTIPVVINAVFTDLTNTFDNGIGFSLSSGYSFQF</sequence>
<comment type="caution">
    <text evidence="1">The sequence shown here is derived from an EMBL/GenBank/DDBJ whole genome shotgun (WGS) entry which is preliminary data.</text>
</comment>
<keyword evidence="2" id="KW-1185">Reference proteome</keyword>
<evidence type="ECO:0000313" key="2">
    <source>
        <dbReference type="Proteomes" id="UP000218238"/>
    </source>
</evidence>